<feature type="compositionally biased region" description="Low complexity" evidence="2">
    <location>
        <begin position="645"/>
        <end position="663"/>
    </location>
</feature>
<reference evidence="5 6" key="1">
    <citation type="submission" date="2016-05" db="EMBL/GenBank/DDBJ databases">
        <title>Nuclear genome of Blastocystis sp. subtype 1 NandII.</title>
        <authorList>
            <person name="Gentekaki E."/>
            <person name="Curtis B."/>
            <person name="Stairs C."/>
            <person name="Eme L."/>
            <person name="Herman E."/>
            <person name="Klimes V."/>
            <person name="Arias M.C."/>
            <person name="Elias M."/>
            <person name="Hilliou F."/>
            <person name="Klute M."/>
            <person name="Malik S.-B."/>
            <person name="Pightling A."/>
            <person name="Rachubinski R."/>
            <person name="Salas D."/>
            <person name="Schlacht A."/>
            <person name="Suga H."/>
            <person name="Archibald J."/>
            <person name="Ball S.G."/>
            <person name="Clark G."/>
            <person name="Dacks J."/>
            <person name="Van Der Giezen M."/>
            <person name="Tsaousis A."/>
            <person name="Roger A."/>
        </authorList>
    </citation>
    <scope>NUCLEOTIDE SEQUENCE [LARGE SCALE GENOMIC DNA]</scope>
    <source>
        <strain evidence="6">ATCC 50177 / NandII</strain>
    </source>
</reference>
<evidence type="ECO:0000256" key="1">
    <source>
        <dbReference type="SAM" id="Coils"/>
    </source>
</evidence>
<dbReference type="InterPro" id="IPR010473">
    <property type="entry name" value="GTPase-bd"/>
</dbReference>
<gene>
    <name evidence="5" type="ORF">AV274_0653</name>
</gene>
<dbReference type="GO" id="GO:0030036">
    <property type="term" value="P:actin cytoskeleton organization"/>
    <property type="evidence" value="ECO:0007669"/>
    <property type="project" value="InterPro"/>
</dbReference>
<feature type="region of interest" description="Disordered" evidence="2">
    <location>
        <begin position="767"/>
        <end position="818"/>
    </location>
</feature>
<name>A0A196SP85_BLAHN</name>
<dbReference type="InterPro" id="IPR051425">
    <property type="entry name" value="Formin_Homology"/>
</dbReference>
<dbReference type="InterPro" id="IPR011989">
    <property type="entry name" value="ARM-like"/>
</dbReference>
<feature type="region of interest" description="Disordered" evidence="2">
    <location>
        <begin position="707"/>
        <end position="734"/>
    </location>
</feature>
<keyword evidence="6" id="KW-1185">Reference proteome</keyword>
<dbReference type="EMBL" id="LXWW01000023">
    <property type="protein sequence ID" value="OAO17629.1"/>
    <property type="molecule type" value="Genomic_DNA"/>
</dbReference>
<proteinExistence type="predicted"/>
<evidence type="ECO:0000256" key="2">
    <source>
        <dbReference type="SAM" id="MobiDB-lite"/>
    </source>
</evidence>
<dbReference type="SMART" id="SM01139">
    <property type="entry name" value="Drf_FH3"/>
    <property type="match status" value="1"/>
</dbReference>
<evidence type="ECO:0000259" key="3">
    <source>
        <dbReference type="PROSITE" id="PS51232"/>
    </source>
</evidence>
<evidence type="ECO:0000313" key="6">
    <source>
        <dbReference type="Proteomes" id="UP000078348"/>
    </source>
</evidence>
<comment type="caution">
    <text evidence="5">The sequence shown here is derived from an EMBL/GenBank/DDBJ whole genome shotgun (WGS) entry which is preliminary data.</text>
</comment>
<evidence type="ECO:0000313" key="5">
    <source>
        <dbReference type="EMBL" id="OAO17629.1"/>
    </source>
</evidence>
<dbReference type="SMART" id="SM01140">
    <property type="entry name" value="Drf_GBD"/>
    <property type="match status" value="1"/>
</dbReference>
<dbReference type="InterPro" id="IPR016024">
    <property type="entry name" value="ARM-type_fold"/>
</dbReference>
<dbReference type="Gene3D" id="1.20.58.2220">
    <property type="entry name" value="Formin, FH2 domain"/>
    <property type="match status" value="1"/>
</dbReference>
<dbReference type="Pfam" id="PF02181">
    <property type="entry name" value="FH2"/>
    <property type="match status" value="1"/>
</dbReference>
<accession>A0A196SP85</accession>
<dbReference type="Proteomes" id="UP000078348">
    <property type="component" value="Unassembled WGS sequence"/>
</dbReference>
<keyword evidence="1" id="KW-0175">Coiled coil</keyword>
<dbReference type="OrthoDB" id="1668162at2759"/>
<feature type="domain" description="GBD/FH3" evidence="3">
    <location>
        <begin position="142"/>
        <end position="499"/>
    </location>
</feature>
<feature type="region of interest" description="Disordered" evidence="2">
    <location>
        <begin position="645"/>
        <end position="673"/>
    </location>
</feature>
<dbReference type="SMART" id="SM00498">
    <property type="entry name" value="FH2"/>
    <property type="match status" value="1"/>
</dbReference>
<dbReference type="InterPro" id="IPR042201">
    <property type="entry name" value="FH2_Formin_sf"/>
</dbReference>
<evidence type="ECO:0000259" key="4">
    <source>
        <dbReference type="PROSITE" id="PS51444"/>
    </source>
</evidence>
<feature type="compositionally biased region" description="Basic and acidic residues" evidence="2">
    <location>
        <begin position="808"/>
        <end position="818"/>
    </location>
</feature>
<dbReference type="PANTHER" id="PTHR45725:SF1">
    <property type="entry name" value="DISHEVELLED ASSOCIATED ACTIVATOR OF MORPHOGENESIS, ISOFORM D"/>
    <property type="match status" value="1"/>
</dbReference>
<feature type="domain" description="FH2" evidence="4">
    <location>
        <begin position="804"/>
        <end position="1206"/>
    </location>
</feature>
<dbReference type="SUPFAM" id="SSF48371">
    <property type="entry name" value="ARM repeat"/>
    <property type="match status" value="1"/>
</dbReference>
<dbReference type="Pfam" id="PF06371">
    <property type="entry name" value="Drf_GBD"/>
    <property type="match status" value="1"/>
</dbReference>
<dbReference type="PANTHER" id="PTHR45725">
    <property type="entry name" value="FORMIN HOMOLOGY 2 FAMILY MEMBER"/>
    <property type="match status" value="1"/>
</dbReference>
<sequence length="1345" mass="152600">MDDQEKAARLFLLKKGKQKQRLNVSLEFSSWMFKVQSASKRKKKLVYQKRYLYLKDSVLYYSHSEFNPDISTRHCKIIQLTADMKYATPSEVSDYRAHMNKSIDLIVDGEVVTFVSDPCFPNSSSFILTLSTTLKRMKELIERPTEQRELDRLFVEMLDALGIPDTRWEDMVATQSPDKKWIMITQNRERMISGEVMVQSCVDFLRQVRESGDAQVSEIRELRSIVGTSPKAFLERFYQLGGIAEIQQIMFRIVTNPARTREDVGLLTELLPVVKSILKTHDSLRWLLSVDGFVYTLLLCLLLKQPNMVVDLLTFLGIICGTSEGEQQVLDAFDRLMLFDEEKTRFQSVVALLSTTDDAEVALNVLVFFNNMLHHSQSIVQRMAIFTDLLSLDYDSMEAELIARFPGSEEEITNLYNVFHICYRNDRQAATLSGVDTSDVVSMVLMIQEQAQQGSNWEYLCSLLRTLLAVPYDSLVGRGMWRLIVSTANRVVTTSQKENVEFLSNQDILDLIGRKQLLDEKFNAIHDEDTSQDAMRQRIRQLEDELLDLKRVTRFASSTPEYTARLISDILSQVSDVMEVKFARDDPIYSKYFTLLESGARMEDVLALCRKEGNDEKVVRGPAVTLSVKPEFVKRIQADALKNAPPGTVTAAAGTSTAAGTAPVEDPNDPRKKPEYAKWFKLQQMGIPREHLVLKMEAEGVDPSILDYQPPGGMAPASGGTAAPADDPNDPRKKPEFAKWFKLQQMGIPREHLVLKMEAEGVDPSILDYGGPAATPAAPAEEVVRPRKKAEKKAEAEKPKSTRRRPKQNPEQKMKNVHWDPVDDNKIDASVWRSMHDTVEGLDYALLTTTFKAKENTFLANSVASVDLSVKKQAEMVQLVTDAKRLRNVGMAVARLKCSFESLKIDILRVDDAVLTDDMVRILKENAPTAEEIELVKGYDGSVEMLGDVDRFFKVLSTIPDLQNRIKCIAIRKTLREDLKDMQADFTAFGAAMRCCAESAKFARLMEVVLAIGNYMNGTSYKGGYFGFQLSYLPKLRDTKSCDNKSTLLDFLYAYMEKEAQQLPAAQKSTALLSLLDDFAILNTVRGKDFKQAKSEFAGLQKNYELLRRQKKVPPCCNDDLFATKMEAFSEEIKGVVDGVSESLNAVEEYYKRFITKYACPRDYSISAIIDDLSQFFDQLREVKTTVERRRAEEAELKRKKEAQERMQQQFQEQRMRQTQEKDLFGQYATMRTKQMTEKQAAVAPDDVPVLGTLRKRESGRFEVREEKGSPRSPAKRVFSGRSGFFDYVPEGSGTKTLTKSTRRHVLQSVHSKRMSSHFDRIDSVRSGEHRGGNGDGEPRSLEAH</sequence>
<dbReference type="STRING" id="478820.A0A196SP85"/>
<protein>
    <submittedName>
        <fullName evidence="5">Formin 2 domain-containing protein</fullName>
    </submittedName>
</protein>
<dbReference type="SUPFAM" id="SSF101447">
    <property type="entry name" value="Formin homology 2 domain (FH2 domain)"/>
    <property type="match status" value="1"/>
</dbReference>
<dbReference type="GO" id="GO:0031267">
    <property type="term" value="F:small GTPase binding"/>
    <property type="evidence" value="ECO:0007669"/>
    <property type="project" value="InterPro"/>
</dbReference>
<dbReference type="PROSITE" id="PS51232">
    <property type="entry name" value="GBD_FH3"/>
    <property type="match status" value="1"/>
</dbReference>
<feature type="region of interest" description="Disordered" evidence="2">
    <location>
        <begin position="1292"/>
        <end position="1345"/>
    </location>
</feature>
<dbReference type="PROSITE" id="PS51444">
    <property type="entry name" value="FH2"/>
    <property type="match status" value="1"/>
</dbReference>
<feature type="compositionally biased region" description="Basic and acidic residues" evidence="2">
    <location>
        <begin position="1317"/>
        <end position="1345"/>
    </location>
</feature>
<feature type="compositionally biased region" description="Low complexity" evidence="2">
    <location>
        <begin position="772"/>
        <end position="781"/>
    </location>
</feature>
<feature type="coiled-coil region" evidence="1">
    <location>
        <begin position="1180"/>
        <end position="1217"/>
    </location>
</feature>
<dbReference type="GO" id="GO:0071203">
    <property type="term" value="C:WASH complex"/>
    <property type="evidence" value="ECO:0007669"/>
    <property type="project" value="InterPro"/>
</dbReference>
<dbReference type="InterPro" id="IPR019309">
    <property type="entry name" value="WASHC3"/>
</dbReference>
<dbReference type="InterPro" id="IPR014768">
    <property type="entry name" value="GBD/FH3_dom"/>
</dbReference>
<feature type="compositionally biased region" description="Basic residues" evidence="2">
    <location>
        <begin position="1301"/>
        <end position="1316"/>
    </location>
</feature>
<dbReference type="InterPro" id="IPR015425">
    <property type="entry name" value="FH2_Formin"/>
</dbReference>
<dbReference type="Pfam" id="PF10152">
    <property type="entry name" value="CCDC53"/>
    <property type="match status" value="2"/>
</dbReference>
<dbReference type="GO" id="GO:0003779">
    <property type="term" value="F:actin binding"/>
    <property type="evidence" value="ECO:0007669"/>
    <property type="project" value="InterPro"/>
</dbReference>
<feature type="coiled-coil region" evidence="1">
    <location>
        <begin position="525"/>
        <end position="552"/>
    </location>
</feature>
<dbReference type="InterPro" id="IPR010472">
    <property type="entry name" value="FH3_dom"/>
</dbReference>
<organism evidence="5 6">
    <name type="scientific">Blastocystis sp. subtype 1 (strain ATCC 50177 / NandII)</name>
    <dbReference type="NCBI Taxonomy" id="478820"/>
    <lineage>
        <taxon>Eukaryota</taxon>
        <taxon>Sar</taxon>
        <taxon>Stramenopiles</taxon>
        <taxon>Bigyra</taxon>
        <taxon>Opalozoa</taxon>
        <taxon>Opalinata</taxon>
        <taxon>Blastocystidae</taxon>
        <taxon>Blastocystis</taxon>
    </lineage>
</organism>
<dbReference type="Gene3D" id="1.25.10.10">
    <property type="entry name" value="Leucine-rich Repeat Variant"/>
    <property type="match status" value="1"/>
</dbReference>